<reference evidence="1 2" key="1">
    <citation type="journal article" date="2019" name="Genome Biol. Evol.">
        <title>Insights into the evolution of the New World diploid cottons (Gossypium, subgenus Houzingenia) based on genome sequencing.</title>
        <authorList>
            <person name="Grover C.E."/>
            <person name="Arick M.A. 2nd"/>
            <person name="Thrash A."/>
            <person name="Conover J.L."/>
            <person name="Sanders W.S."/>
            <person name="Peterson D.G."/>
            <person name="Frelichowski J.E."/>
            <person name="Scheffler J.A."/>
            <person name="Scheffler B.E."/>
            <person name="Wendel J.F."/>
        </authorList>
    </citation>
    <scope>NUCLEOTIDE SEQUENCE [LARGE SCALE GENOMIC DNA]</scope>
    <source>
        <strain evidence="1">57</strain>
        <tissue evidence="1">Leaf</tissue>
    </source>
</reference>
<dbReference type="Proteomes" id="UP000593573">
    <property type="component" value="Unassembled WGS sequence"/>
</dbReference>
<evidence type="ECO:0000313" key="2">
    <source>
        <dbReference type="Proteomes" id="UP000593573"/>
    </source>
</evidence>
<dbReference type="OrthoDB" id="996832at2759"/>
<accession>A0A7J8U6L1</accession>
<comment type="caution">
    <text evidence="1">The sequence shown here is derived from an EMBL/GenBank/DDBJ whole genome shotgun (WGS) entry which is preliminary data.</text>
</comment>
<dbReference type="AlphaFoldDB" id="A0A7J8U6L1"/>
<sequence length="25" mass="2915">MVQEEMLLKDGVYMTQPVYRNVGLT</sequence>
<dbReference type="EMBL" id="JABFAB010000004">
    <property type="protein sequence ID" value="MBA0645989.1"/>
    <property type="molecule type" value="Genomic_DNA"/>
</dbReference>
<name>A0A7J8U6L1_9ROSI</name>
<evidence type="ECO:0000313" key="1">
    <source>
        <dbReference type="EMBL" id="MBA0645989.1"/>
    </source>
</evidence>
<proteinExistence type="predicted"/>
<gene>
    <name evidence="1" type="ORF">Goklo_014004</name>
</gene>
<keyword evidence="2" id="KW-1185">Reference proteome</keyword>
<organism evidence="1 2">
    <name type="scientific">Gossypium klotzschianum</name>
    <dbReference type="NCBI Taxonomy" id="34286"/>
    <lineage>
        <taxon>Eukaryota</taxon>
        <taxon>Viridiplantae</taxon>
        <taxon>Streptophyta</taxon>
        <taxon>Embryophyta</taxon>
        <taxon>Tracheophyta</taxon>
        <taxon>Spermatophyta</taxon>
        <taxon>Magnoliopsida</taxon>
        <taxon>eudicotyledons</taxon>
        <taxon>Gunneridae</taxon>
        <taxon>Pentapetalae</taxon>
        <taxon>rosids</taxon>
        <taxon>malvids</taxon>
        <taxon>Malvales</taxon>
        <taxon>Malvaceae</taxon>
        <taxon>Malvoideae</taxon>
        <taxon>Gossypium</taxon>
    </lineage>
</organism>
<protein>
    <submittedName>
        <fullName evidence="1">Uncharacterized protein</fullName>
    </submittedName>
</protein>